<keyword evidence="3" id="KW-1003">Cell membrane</keyword>
<dbReference type="Pfam" id="PF07974">
    <property type="entry name" value="EGF_2"/>
    <property type="match status" value="1"/>
</dbReference>
<dbReference type="KEGG" id="bter:100648256"/>
<evidence type="ECO:0000313" key="25">
    <source>
        <dbReference type="RefSeq" id="XP_012169616.2"/>
    </source>
</evidence>
<organism evidence="24 25">
    <name type="scientific">Bombus terrestris</name>
    <name type="common">Buff-tailed bumblebee</name>
    <name type="synonym">Apis terrestris</name>
    <dbReference type="NCBI Taxonomy" id="30195"/>
    <lineage>
        <taxon>Eukaryota</taxon>
        <taxon>Metazoa</taxon>
        <taxon>Ecdysozoa</taxon>
        <taxon>Arthropoda</taxon>
        <taxon>Hexapoda</taxon>
        <taxon>Insecta</taxon>
        <taxon>Pterygota</taxon>
        <taxon>Neoptera</taxon>
        <taxon>Endopterygota</taxon>
        <taxon>Hymenoptera</taxon>
        <taxon>Apocrita</taxon>
        <taxon>Aculeata</taxon>
        <taxon>Apoidea</taxon>
        <taxon>Anthophila</taxon>
        <taxon>Apidae</taxon>
        <taxon>Bombus</taxon>
        <taxon>Bombus</taxon>
    </lineage>
</organism>
<evidence type="ECO:0000259" key="21">
    <source>
        <dbReference type="SMART" id="SM00187"/>
    </source>
</evidence>
<evidence type="ECO:0000256" key="8">
    <source>
        <dbReference type="ARBA" id="ARBA00022737"/>
    </source>
</evidence>
<protein>
    <recommendedName>
        <fullName evidence="18">Integrin beta</fullName>
    </recommendedName>
</protein>
<dbReference type="SUPFAM" id="SSF103575">
    <property type="entry name" value="Plexin repeat"/>
    <property type="match status" value="1"/>
</dbReference>
<evidence type="ECO:0000256" key="11">
    <source>
        <dbReference type="ARBA" id="ARBA00022889"/>
    </source>
</evidence>
<dbReference type="PRINTS" id="PR01186">
    <property type="entry name" value="INTEGRINB"/>
</dbReference>
<feature type="disulfide bond" evidence="17">
    <location>
        <begin position="37"/>
        <end position="47"/>
    </location>
</feature>
<evidence type="ECO:0000256" key="6">
    <source>
        <dbReference type="ARBA" id="ARBA00022723"/>
    </source>
</evidence>
<dbReference type="Gene3D" id="2.10.25.10">
    <property type="entry name" value="Laminin"/>
    <property type="match status" value="3"/>
</dbReference>
<evidence type="ECO:0000259" key="23">
    <source>
        <dbReference type="SMART" id="SM01241"/>
    </source>
</evidence>
<dbReference type="InterPro" id="IPR057073">
    <property type="entry name" value="EGF_integrin_2"/>
</dbReference>
<evidence type="ECO:0000256" key="14">
    <source>
        <dbReference type="ARBA" id="ARBA00023136"/>
    </source>
</evidence>
<evidence type="ECO:0000256" key="10">
    <source>
        <dbReference type="ARBA" id="ARBA00022842"/>
    </source>
</evidence>
<name>A0A9B2JU70_BOMTE</name>
<evidence type="ECO:0000256" key="20">
    <source>
        <dbReference type="SAM" id="SignalP"/>
    </source>
</evidence>
<feature type="chain" id="PRO_5039138068" description="Integrin beta" evidence="20">
    <location>
        <begin position="23"/>
        <end position="787"/>
    </location>
</feature>
<keyword evidence="8" id="KW-0677">Repeat</keyword>
<dbReference type="InterPro" id="IPR057243">
    <property type="entry name" value="Integrin_I-EGF_CS"/>
</dbReference>
<feature type="disulfide bond" evidence="17">
    <location>
        <begin position="526"/>
        <end position="553"/>
    </location>
</feature>
<evidence type="ECO:0000256" key="19">
    <source>
        <dbReference type="SAM" id="Phobius"/>
    </source>
</evidence>
<keyword evidence="12 19" id="KW-1133">Transmembrane helix</keyword>
<keyword evidence="9" id="KW-0106">Calcium</keyword>
<dbReference type="PIRSF" id="PIRSF002512">
    <property type="entry name" value="Integrin_B"/>
    <property type="match status" value="1"/>
</dbReference>
<dbReference type="Pfam" id="PF00362">
    <property type="entry name" value="Integrin_beta"/>
    <property type="match status" value="1"/>
</dbReference>
<feature type="disulfide bond" evidence="17">
    <location>
        <begin position="40"/>
        <end position="76"/>
    </location>
</feature>
<dbReference type="InterPro" id="IPR013111">
    <property type="entry name" value="EGF_extracell"/>
</dbReference>
<keyword evidence="24" id="KW-1185">Reference proteome</keyword>
<dbReference type="Pfam" id="PF08725">
    <property type="entry name" value="Integrin_b_cyt"/>
    <property type="match status" value="1"/>
</dbReference>
<dbReference type="GO" id="GO:0046872">
    <property type="term" value="F:metal ion binding"/>
    <property type="evidence" value="ECO:0007669"/>
    <property type="project" value="UniProtKB-KW"/>
</dbReference>
<feature type="disulfide bond" evidence="17">
    <location>
        <begin position="462"/>
        <end position="466"/>
    </location>
</feature>
<dbReference type="SMART" id="SM00187">
    <property type="entry name" value="INB"/>
    <property type="match status" value="1"/>
</dbReference>
<dbReference type="GO" id="GO:0005925">
    <property type="term" value="C:focal adhesion"/>
    <property type="evidence" value="ECO:0007669"/>
    <property type="project" value="TreeGrafter"/>
</dbReference>
<keyword evidence="6" id="KW-0479">Metal-binding</keyword>
<feature type="disulfide bond" evidence="17">
    <location>
        <begin position="481"/>
        <end position="518"/>
    </location>
</feature>
<dbReference type="Pfam" id="PF23105">
    <property type="entry name" value="EGF_integrin"/>
    <property type="match status" value="2"/>
</dbReference>
<dbReference type="InterPro" id="IPR036465">
    <property type="entry name" value="vWFA_dom_sf"/>
</dbReference>
<dbReference type="Pfam" id="PF17205">
    <property type="entry name" value="PSI_integrin"/>
    <property type="match status" value="1"/>
</dbReference>
<feature type="disulfide bond" evidence="17">
    <location>
        <begin position="559"/>
        <end position="564"/>
    </location>
</feature>
<comment type="subcellular location">
    <subcellularLocation>
        <location evidence="1 18">Cell membrane</location>
        <topology evidence="1 18">Single-pass type I membrane protein</topology>
    </subcellularLocation>
</comment>
<feature type="signal peptide" evidence="20">
    <location>
        <begin position="1"/>
        <end position="22"/>
    </location>
</feature>
<evidence type="ECO:0000256" key="7">
    <source>
        <dbReference type="ARBA" id="ARBA00022729"/>
    </source>
</evidence>
<feature type="transmembrane region" description="Helical" evidence="19">
    <location>
        <begin position="717"/>
        <end position="739"/>
    </location>
</feature>
<dbReference type="InterPro" id="IPR032695">
    <property type="entry name" value="Integrin_dom_sf"/>
</dbReference>
<dbReference type="SUPFAM" id="SSF53300">
    <property type="entry name" value="vWA-like"/>
    <property type="match status" value="1"/>
</dbReference>
<reference evidence="25" key="1">
    <citation type="submission" date="2025-08" db="UniProtKB">
        <authorList>
            <consortium name="RefSeq"/>
        </authorList>
    </citation>
    <scope>IDENTIFICATION</scope>
</reference>
<dbReference type="InterPro" id="IPR014836">
    <property type="entry name" value="Integrin_bsu_cyt_dom"/>
</dbReference>
<evidence type="ECO:0000256" key="17">
    <source>
        <dbReference type="PIRSR" id="PIRSR002512-1"/>
    </source>
</evidence>
<dbReference type="Proteomes" id="UP000835206">
    <property type="component" value="Chromosome 11"/>
</dbReference>
<keyword evidence="14 19" id="KW-0472">Membrane</keyword>
<keyword evidence="13 18" id="KW-0401">Integrin</keyword>
<feature type="disulfide bond" evidence="17">
    <location>
        <begin position="474"/>
        <end position="484"/>
    </location>
</feature>
<dbReference type="InterPro" id="IPR015812">
    <property type="entry name" value="Integrin_bsu"/>
</dbReference>
<proteinExistence type="inferred from homology"/>
<feature type="disulfide bond" evidence="17">
    <location>
        <begin position="486"/>
        <end position="495"/>
    </location>
</feature>
<evidence type="ECO:0000256" key="1">
    <source>
        <dbReference type="ARBA" id="ARBA00004251"/>
    </source>
</evidence>
<evidence type="ECO:0000256" key="15">
    <source>
        <dbReference type="ARBA" id="ARBA00023157"/>
    </source>
</evidence>
<dbReference type="PROSITE" id="PS52047">
    <property type="entry name" value="I_EGF_2"/>
    <property type="match status" value="1"/>
</dbReference>
<dbReference type="InterPro" id="IPR002369">
    <property type="entry name" value="Integrin_bsu_VWA"/>
</dbReference>
<keyword evidence="5 18" id="KW-0812">Transmembrane</keyword>
<dbReference type="SUPFAM" id="SSF69179">
    <property type="entry name" value="Integrin domains"/>
    <property type="match status" value="1"/>
</dbReference>
<dbReference type="GO" id="GO:0007160">
    <property type="term" value="P:cell-matrix adhesion"/>
    <property type="evidence" value="ECO:0007669"/>
    <property type="project" value="TreeGrafter"/>
</dbReference>
<feature type="disulfide bond" evidence="17">
    <location>
        <begin position="524"/>
        <end position="529"/>
    </location>
</feature>
<evidence type="ECO:0000256" key="12">
    <source>
        <dbReference type="ARBA" id="ARBA00022989"/>
    </source>
</evidence>
<evidence type="ECO:0000256" key="4">
    <source>
        <dbReference type="ARBA" id="ARBA00022536"/>
    </source>
</evidence>
<dbReference type="Gene3D" id="1.20.5.100">
    <property type="entry name" value="Cytochrome c1, transmembrane anchor, C-terminal"/>
    <property type="match status" value="1"/>
</dbReference>
<accession>A0A9B2JU70</accession>
<dbReference type="SMART" id="SM00423">
    <property type="entry name" value="PSI"/>
    <property type="match status" value="1"/>
</dbReference>
<evidence type="ECO:0000256" key="3">
    <source>
        <dbReference type="ARBA" id="ARBA00022475"/>
    </source>
</evidence>
<dbReference type="PANTHER" id="PTHR10082:SF59">
    <property type="entry name" value="INTEGRIN BETA-NU"/>
    <property type="match status" value="1"/>
</dbReference>
<dbReference type="Gene3D" id="3.30.1680.10">
    <property type="entry name" value="ligand-binding face of the semaphorins, domain 2"/>
    <property type="match status" value="1"/>
</dbReference>
<evidence type="ECO:0000256" key="2">
    <source>
        <dbReference type="ARBA" id="ARBA00007449"/>
    </source>
</evidence>
<feature type="disulfide bond" evidence="17">
    <location>
        <begin position="561"/>
        <end position="593"/>
    </location>
</feature>
<feature type="disulfide bond" evidence="17">
    <location>
        <begin position="577"/>
        <end position="584"/>
    </location>
</feature>
<feature type="disulfide bond" evidence="17">
    <location>
        <begin position="542"/>
        <end position="545"/>
    </location>
</feature>
<dbReference type="Gene3D" id="2.60.40.1510">
    <property type="entry name" value="ntegrin, alpha v. Chain A, domain 3"/>
    <property type="match status" value="1"/>
</dbReference>
<dbReference type="SMART" id="SM01241">
    <property type="entry name" value="Integrin_b_cyt"/>
    <property type="match status" value="1"/>
</dbReference>
<feature type="disulfide bond" evidence="17">
    <location>
        <begin position="50"/>
        <end position="65"/>
    </location>
</feature>
<feature type="domain" description="Integrin beta subunit VWA" evidence="21">
    <location>
        <begin position="36"/>
        <end position="464"/>
    </location>
</feature>
<dbReference type="InterPro" id="IPR016201">
    <property type="entry name" value="PSI"/>
</dbReference>
<keyword evidence="7 20" id="KW-0732">Signal</keyword>
<evidence type="ECO:0000256" key="13">
    <source>
        <dbReference type="ARBA" id="ARBA00023037"/>
    </source>
</evidence>
<keyword evidence="15 17" id="KW-1015">Disulfide bond</keyword>
<dbReference type="AlphaFoldDB" id="A0A9B2JU70"/>
<keyword evidence="4" id="KW-0245">EGF-like domain</keyword>
<feature type="disulfide bond" evidence="17">
    <location>
        <begin position="606"/>
        <end position="621"/>
    </location>
</feature>
<feature type="domain" description="Integrin beta subunit cytoplasmic" evidence="23">
    <location>
        <begin position="740"/>
        <end position="787"/>
    </location>
</feature>
<keyword evidence="10" id="KW-0460">Magnesium</keyword>
<dbReference type="InterPro" id="IPR033760">
    <property type="entry name" value="Integrin_beta_N"/>
</dbReference>
<dbReference type="Gene3D" id="3.40.50.410">
    <property type="entry name" value="von Willebrand factor, type A domain"/>
    <property type="match status" value="1"/>
</dbReference>
<dbReference type="GO" id="GO:0016477">
    <property type="term" value="P:cell migration"/>
    <property type="evidence" value="ECO:0007669"/>
    <property type="project" value="TreeGrafter"/>
</dbReference>
<feature type="disulfide bond" evidence="17">
    <location>
        <begin position="599"/>
        <end position="604"/>
    </location>
</feature>
<feature type="disulfide bond" evidence="17">
    <location>
        <begin position="200"/>
        <end position="207"/>
    </location>
</feature>
<feature type="disulfide bond" evidence="17">
    <location>
        <begin position="601"/>
        <end position="654"/>
    </location>
</feature>
<feature type="disulfide bond" evidence="17">
    <location>
        <begin position="639"/>
        <end position="711"/>
    </location>
</feature>
<dbReference type="GO" id="GO:0033627">
    <property type="term" value="P:cell adhesion mediated by integrin"/>
    <property type="evidence" value="ECO:0007669"/>
    <property type="project" value="TreeGrafter"/>
</dbReference>
<evidence type="ECO:0000259" key="22">
    <source>
        <dbReference type="SMART" id="SM00423"/>
    </source>
</evidence>
<keyword evidence="16" id="KW-0325">Glycoprotein</keyword>
<evidence type="ECO:0000256" key="5">
    <source>
        <dbReference type="ARBA" id="ARBA00022692"/>
    </source>
</evidence>
<sequence>MRICCKLLFVIFLCCVWRECNTLEGQILRSCISAKTCENCLQADPSCAWCSDSSYSNSTIGRPRCNSPEKLKQFGCLPQEIRTSSAGTIEFIKDLNFQDMEPERIPIQLRPQRIKVMIPPHSEITIPIRYRLAKNYPLDLYYLMDLTWSMRDDKETLIRLGWNMSQTFGSITNNFRLGFGSYADKPVMPYIFPGHEENPCKSEHTECSPIYSYWHHLKLTGDIQRFITEVNNSQVTGNVDNLEGALDGLVQAIVCTNEINWARQARKIILVATDGHLHTAGDGKLGGAVKRQDFKCHLNERGQYYLAAQFDYSSLAEFSRLLQEYKINVIFAVTEERRSEYEEIVKLLREKATIATLTSDSSNILDIIENAYHQITSKLILRDNSSSPLIMEYFSNCGKENVSKWNTLECDDIKEGQMYDFKVVLSYKECPRDKDLWKQRVVIEDELASQLSNIIIDVELPCGCNCKDTESSYCQHGTYECGLCKCDSGWSGETCDCDESSLSNNVQQCIRDNSTKICSERGDCVCGKCFCDDEYKGEFCECSACDKMDGIECSNKGTCNCGVCQCIEGWEGNACQCPSTNELCIAPGSQEICAGHGYCDCGECRCNVTAADGFYYRGTYCESTISTGGSGLCVLYDRCVNATVEDPKKANEFCQTNTSTYNIERVESVDIENGHYCVVKTVMGRTACSIRYVYEFQKNNVVTLKIGNKQCQTPVDVAVISSMIIIGIVCLGLAFLLIWKCWTSIKDRREYEKFMKEQQKTVFSLNQNPLFKSPISRYSVPSMYKED</sequence>
<feature type="disulfide bond" evidence="17">
    <location>
        <begin position="566"/>
        <end position="575"/>
    </location>
</feature>
<evidence type="ECO:0000313" key="24">
    <source>
        <dbReference type="Proteomes" id="UP000835206"/>
    </source>
</evidence>
<feature type="domain" description="PSI" evidence="22">
    <location>
        <begin position="30"/>
        <end position="77"/>
    </location>
</feature>
<evidence type="ECO:0000256" key="18">
    <source>
        <dbReference type="RuleBase" id="RU000633"/>
    </source>
</evidence>
<dbReference type="GO" id="GO:0007157">
    <property type="term" value="P:heterophilic cell-cell adhesion via plasma membrane cell adhesion molecules"/>
    <property type="evidence" value="ECO:0007669"/>
    <property type="project" value="UniProtKB-ARBA"/>
</dbReference>
<feature type="disulfide bond" evidence="17">
    <location>
        <begin position="255"/>
        <end position="296"/>
    </location>
</feature>
<dbReference type="PROSITE" id="PS00243">
    <property type="entry name" value="I_EGF_1"/>
    <property type="match status" value="2"/>
</dbReference>
<dbReference type="GeneID" id="100648256"/>
<dbReference type="GO" id="GO:0007229">
    <property type="term" value="P:integrin-mediated signaling pathway"/>
    <property type="evidence" value="ECO:0007669"/>
    <property type="project" value="UniProtKB-KW"/>
</dbReference>
<dbReference type="PANTHER" id="PTHR10082">
    <property type="entry name" value="INTEGRIN BETA SUBUNIT"/>
    <property type="match status" value="1"/>
</dbReference>
<dbReference type="GO" id="GO:0005178">
    <property type="term" value="F:integrin binding"/>
    <property type="evidence" value="ECO:0007669"/>
    <property type="project" value="TreeGrafter"/>
</dbReference>
<dbReference type="GO" id="GO:0009986">
    <property type="term" value="C:cell surface"/>
    <property type="evidence" value="ECO:0007669"/>
    <property type="project" value="TreeGrafter"/>
</dbReference>
<dbReference type="RefSeq" id="XP_012169616.2">
    <property type="nucleotide sequence ID" value="XM_012314226.3"/>
</dbReference>
<evidence type="ECO:0000256" key="16">
    <source>
        <dbReference type="ARBA" id="ARBA00023180"/>
    </source>
</evidence>
<gene>
    <name evidence="25" type="primary">LOC100648256</name>
</gene>
<dbReference type="OrthoDB" id="410592at2759"/>
<evidence type="ECO:0000256" key="9">
    <source>
        <dbReference type="ARBA" id="ARBA00022837"/>
    </source>
</evidence>
<dbReference type="GO" id="GO:0008305">
    <property type="term" value="C:integrin complex"/>
    <property type="evidence" value="ECO:0007669"/>
    <property type="project" value="TreeGrafter"/>
</dbReference>
<dbReference type="FunFam" id="3.40.50.410:FF:000002">
    <property type="entry name" value="Integrin beta"/>
    <property type="match status" value="1"/>
</dbReference>
<keyword evidence="11 18" id="KW-0130">Cell adhesion</keyword>
<comment type="similarity">
    <text evidence="2 18">Belongs to the integrin beta chain family.</text>
</comment>
<feature type="disulfide bond" evidence="17">
    <location>
        <begin position="531"/>
        <end position="540"/>
    </location>
</feature>